<dbReference type="STRING" id="411490.ANACAC_02458"/>
<comment type="caution">
    <text evidence="1">The sequence shown here is derived from an EMBL/GenBank/DDBJ whole genome shotgun (WGS) entry which is preliminary data.</text>
</comment>
<reference evidence="1" key="1">
    <citation type="submission" date="2007-11" db="EMBL/GenBank/DDBJ databases">
        <authorList>
            <person name="Fulton L."/>
            <person name="Clifton S."/>
            <person name="Fulton B."/>
            <person name="Xu J."/>
            <person name="Minx P."/>
            <person name="Pepin K.H."/>
            <person name="Johnson M."/>
            <person name="Thiruvilangam P."/>
            <person name="Bhonagiri V."/>
            <person name="Nash W.E."/>
            <person name="Mardis E.R."/>
            <person name="Wilson R.K."/>
        </authorList>
    </citation>
    <scope>NUCLEOTIDE SEQUENCE [LARGE SCALE GENOMIC DNA]</scope>
    <source>
        <strain evidence="1">DSM 14662</strain>
    </source>
</reference>
<evidence type="ECO:0000313" key="1">
    <source>
        <dbReference type="EMBL" id="EDR97228.1"/>
    </source>
</evidence>
<evidence type="ECO:0000313" key="2">
    <source>
        <dbReference type="Proteomes" id="UP000004935"/>
    </source>
</evidence>
<accession>B0MFC3</accession>
<proteinExistence type="predicted"/>
<name>B0MFC3_ANACD</name>
<dbReference type="Proteomes" id="UP000004935">
    <property type="component" value="Unassembled WGS sequence"/>
</dbReference>
<dbReference type="RefSeq" id="WP_006567894.1">
    <property type="nucleotide sequence ID" value="NZ_AP023027.1"/>
</dbReference>
<evidence type="ECO:0008006" key="3">
    <source>
        <dbReference type="Google" id="ProtNLM"/>
    </source>
</evidence>
<reference evidence="1" key="2">
    <citation type="submission" date="2013-11" db="EMBL/GenBank/DDBJ databases">
        <title>Draft genome sequence of Anaerostipes caccae (DSM 14662).</title>
        <authorList>
            <person name="Sudarsanam P."/>
            <person name="Ley R."/>
            <person name="Guruge J."/>
            <person name="Turnbaugh P.J."/>
            <person name="Mahowald M."/>
            <person name="Liep D."/>
            <person name="Gordon J."/>
        </authorList>
    </citation>
    <scope>NUCLEOTIDE SEQUENCE</scope>
    <source>
        <strain evidence="1">DSM 14662</strain>
    </source>
</reference>
<dbReference type="InterPro" id="IPR014998">
    <property type="entry name" value="DUF1848"/>
</dbReference>
<dbReference type="Pfam" id="PF08902">
    <property type="entry name" value="DUF1848"/>
    <property type="match status" value="1"/>
</dbReference>
<dbReference type="eggNOG" id="COG1533">
    <property type="taxonomic scope" value="Bacteria"/>
</dbReference>
<dbReference type="HOGENOM" id="CLU_069130_0_0_9"/>
<sequence>MKPVKEPVVMNLTGRLLMILSVSRRTDVPAFYGEWFINRLRDGFVLVRNPVNPKQVSKILLSRENIDCIVFWTKNPENFMKYLGELYEYPFYFQFTLNGYGKDIEPGMPDKKKELIPLFQELSEKIGNERVIWRYDPVLISKDYSIEWHIHTFESMAEALEGYTKQAVISFLDMYRKISRRMTQEGIRRPTEEEVFQFAQRAGTSAENHGMTAVTCAEHYDLTGFGIRPGSCIDRGLVEKLIGMKISVDKDKNQRPECGCAESIDIGSYDTCPAGCLYCYAGHSREFVNQTAAQYRPEALMLCGKTDQFDKITERKAESCVITQLSFFEGSTGGQMR</sequence>
<organism evidence="1 2">
    <name type="scientific">Anaerostipes caccae (strain DSM 14662 / CCUG 47493 / JCM 13470 / NCIMB 13811 / L1-92)</name>
    <dbReference type="NCBI Taxonomy" id="411490"/>
    <lineage>
        <taxon>Bacteria</taxon>
        <taxon>Bacillati</taxon>
        <taxon>Bacillota</taxon>
        <taxon>Clostridia</taxon>
        <taxon>Lachnospirales</taxon>
        <taxon>Lachnospiraceae</taxon>
        <taxon>Anaerostipes</taxon>
    </lineage>
</organism>
<dbReference type="EMBL" id="ABAX03000014">
    <property type="protein sequence ID" value="EDR97228.1"/>
    <property type="molecule type" value="Genomic_DNA"/>
</dbReference>
<dbReference type="AlphaFoldDB" id="B0MFC3"/>
<gene>
    <name evidence="1" type="ORF">ANACAC_02458</name>
</gene>
<keyword evidence="2" id="KW-1185">Reference proteome</keyword>
<protein>
    <recommendedName>
        <fullName evidence="3">DUF1848 domain-containing protein</fullName>
    </recommendedName>
</protein>